<dbReference type="Proteomes" id="UP000075882">
    <property type="component" value="Unassembled WGS sequence"/>
</dbReference>
<name>A0A8W7PFV1_ANOCL</name>
<evidence type="ECO:0000313" key="1">
    <source>
        <dbReference type="EnsemblMetazoa" id="ACOM030449-PA.1"/>
    </source>
</evidence>
<protein>
    <submittedName>
        <fullName evidence="1">Uncharacterized protein</fullName>
    </submittedName>
</protein>
<organism evidence="1">
    <name type="scientific">Anopheles coluzzii</name>
    <name type="common">African malaria mosquito</name>
    <dbReference type="NCBI Taxonomy" id="1518534"/>
    <lineage>
        <taxon>Eukaryota</taxon>
        <taxon>Metazoa</taxon>
        <taxon>Ecdysozoa</taxon>
        <taxon>Arthropoda</taxon>
        <taxon>Hexapoda</taxon>
        <taxon>Insecta</taxon>
        <taxon>Pterygota</taxon>
        <taxon>Neoptera</taxon>
        <taxon>Endopterygota</taxon>
        <taxon>Diptera</taxon>
        <taxon>Nematocera</taxon>
        <taxon>Culicoidea</taxon>
        <taxon>Culicidae</taxon>
        <taxon>Anophelinae</taxon>
        <taxon>Anopheles</taxon>
    </lineage>
</organism>
<dbReference type="AlphaFoldDB" id="A0A8W7PFV1"/>
<accession>A0A8W7PFV1</accession>
<sequence length="168" mass="18803">MEPRFVYERVPHTVKIDRTAAGRVLAQPVPRQHWPALLEVGGTGEGRIELQVLVETVGGQQHVGAAAPAAVRCAQFDDGRVQVQHTQLQSGRRLPGKLLHRHTVALLVRQRTEIFYRRGGPAWKDALNQTQPIDGGGAFLRHNLRFALNGLVRERTLIAHLDNNRQQQ</sequence>
<reference evidence="1" key="1">
    <citation type="submission" date="2022-08" db="UniProtKB">
        <authorList>
            <consortium name="EnsemblMetazoa"/>
        </authorList>
    </citation>
    <scope>IDENTIFICATION</scope>
</reference>
<dbReference type="EnsemblMetazoa" id="ACOM030449-RA">
    <property type="protein sequence ID" value="ACOM030449-PA.1"/>
    <property type="gene ID" value="ACOM030449"/>
</dbReference>
<proteinExistence type="predicted"/>